<dbReference type="KEGG" id="jcu:105644916"/>
<dbReference type="Proteomes" id="UP000027138">
    <property type="component" value="Unassembled WGS sequence"/>
</dbReference>
<keyword evidence="5 6" id="KW-0472">Membrane</keyword>
<name>A0A067K519_JATCU</name>
<feature type="transmembrane region" description="Helical" evidence="6">
    <location>
        <begin position="169"/>
        <end position="187"/>
    </location>
</feature>
<evidence type="ECO:0000313" key="7">
    <source>
        <dbReference type="EMBL" id="KDP26914.1"/>
    </source>
</evidence>
<dbReference type="InterPro" id="IPR037185">
    <property type="entry name" value="EmrE-like"/>
</dbReference>
<evidence type="ECO:0000313" key="8">
    <source>
        <dbReference type="Proteomes" id="UP000027138"/>
    </source>
</evidence>
<gene>
    <name evidence="7" type="ORF">JCGZ_18072</name>
</gene>
<dbReference type="SUPFAM" id="SSF103481">
    <property type="entry name" value="Multidrug resistance efflux transporter EmrE"/>
    <property type="match status" value="1"/>
</dbReference>
<evidence type="ECO:0000256" key="2">
    <source>
        <dbReference type="ARBA" id="ARBA00006447"/>
    </source>
</evidence>
<accession>A0A067K519</accession>
<organism evidence="7 8">
    <name type="scientific">Jatropha curcas</name>
    <name type="common">Barbados nut</name>
    <dbReference type="NCBI Taxonomy" id="180498"/>
    <lineage>
        <taxon>Eukaryota</taxon>
        <taxon>Viridiplantae</taxon>
        <taxon>Streptophyta</taxon>
        <taxon>Embryophyta</taxon>
        <taxon>Tracheophyta</taxon>
        <taxon>Spermatophyta</taxon>
        <taxon>Magnoliopsida</taxon>
        <taxon>eudicotyledons</taxon>
        <taxon>Gunneridae</taxon>
        <taxon>Pentapetalae</taxon>
        <taxon>rosids</taxon>
        <taxon>fabids</taxon>
        <taxon>Malpighiales</taxon>
        <taxon>Euphorbiaceae</taxon>
        <taxon>Crotonoideae</taxon>
        <taxon>Jatropheae</taxon>
        <taxon>Jatropha</taxon>
    </lineage>
</organism>
<dbReference type="GO" id="GO:0000139">
    <property type="term" value="C:Golgi membrane"/>
    <property type="evidence" value="ECO:0007669"/>
    <property type="project" value="InterPro"/>
</dbReference>
<evidence type="ECO:0000256" key="1">
    <source>
        <dbReference type="ARBA" id="ARBA00004141"/>
    </source>
</evidence>
<dbReference type="EMBL" id="KK914893">
    <property type="protein sequence ID" value="KDP26914.1"/>
    <property type="molecule type" value="Genomic_DNA"/>
</dbReference>
<feature type="transmembrane region" description="Helical" evidence="6">
    <location>
        <begin position="101"/>
        <end position="125"/>
    </location>
</feature>
<keyword evidence="8" id="KW-1185">Reference proteome</keyword>
<feature type="transmembrane region" description="Helical" evidence="6">
    <location>
        <begin position="145"/>
        <end position="162"/>
    </location>
</feature>
<evidence type="ECO:0000256" key="5">
    <source>
        <dbReference type="ARBA" id="ARBA00023136"/>
    </source>
</evidence>
<dbReference type="OrthoDB" id="419167at2759"/>
<evidence type="ECO:0000256" key="6">
    <source>
        <dbReference type="SAM" id="Phobius"/>
    </source>
</evidence>
<feature type="transmembrane region" description="Helical" evidence="6">
    <location>
        <begin position="193"/>
        <end position="218"/>
    </location>
</feature>
<feature type="transmembrane region" description="Helical" evidence="6">
    <location>
        <begin position="35"/>
        <end position="57"/>
    </location>
</feature>
<feature type="transmembrane region" description="Helical" evidence="6">
    <location>
        <begin position="69"/>
        <end position="89"/>
    </location>
</feature>
<dbReference type="Pfam" id="PF04142">
    <property type="entry name" value="Nuc_sug_transp"/>
    <property type="match status" value="1"/>
</dbReference>
<comment type="subcellular location">
    <subcellularLocation>
        <location evidence="1">Membrane</location>
        <topology evidence="1">Multi-pass membrane protein</topology>
    </subcellularLocation>
</comment>
<dbReference type="AlphaFoldDB" id="A0A067K519"/>
<comment type="similarity">
    <text evidence="2">Belongs to the nucleotide-sugar transporter family. CMP-Sialate:CMP antiporter (TC 2.A.7.12) subfamily.</text>
</comment>
<feature type="transmembrane region" description="Helical" evidence="6">
    <location>
        <begin position="239"/>
        <end position="259"/>
    </location>
</feature>
<protein>
    <submittedName>
        <fullName evidence="7">Uncharacterized protein</fullName>
    </submittedName>
</protein>
<dbReference type="GO" id="GO:0015165">
    <property type="term" value="F:pyrimidine nucleotide-sugar transmembrane transporter activity"/>
    <property type="evidence" value="ECO:0007669"/>
    <property type="project" value="InterPro"/>
</dbReference>
<keyword evidence="4 6" id="KW-1133">Transmembrane helix</keyword>
<dbReference type="PANTHER" id="PTHR10231">
    <property type="entry name" value="NUCLEOTIDE-SUGAR TRANSMEMBRANE TRANSPORTER"/>
    <property type="match status" value="1"/>
</dbReference>
<evidence type="ECO:0000256" key="4">
    <source>
        <dbReference type="ARBA" id="ARBA00022989"/>
    </source>
</evidence>
<proteinExistence type="inferred from homology"/>
<feature type="transmembrane region" description="Helical" evidence="6">
    <location>
        <begin position="275"/>
        <end position="296"/>
    </location>
</feature>
<sequence>MIECSVCHSKFSPTSKTVSKAYDRHRSDVSSKTRALNVLLVVGDCILVGLQPILVYMSKVDGQFKFSPISVNFLTEAAKVLFAIVMLFIQARSKKVGEKPLLSFSIFVQAARNNVLLAVPAFLYAINNYLKFIMQLYFNPATVKMLSNLKVLVIAVLLKIIMKRRFSIIQWEALALLLIGISVNQLRSLPEGITALGLSVASGAYLYTLIFVTVPSLASVYNEYALKSQFETSIYLQNLFLYGYGAIFNFLAILITAIFKGPGSLDILQGHSKDTMLLICNNAAQGILSSFFFKYADTILKKYSSTVATVFTGIASAALFGHTLTMNFILGISIVFISMHQFFSPLSKVKDESPKGCLEMMDGENNQRSKDASFINMTAGANEDASHRVEHDEKAPLLPI</sequence>
<dbReference type="InterPro" id="IPR007271">
    <property type="entry name" value="Nuc_sug_transpt"/>
</dbReference>
<evidence type="ECO:0000256" key="3">
    <source>
        <dbReference type="ARBA" id="ARBA00022692"/>
    </source>
</evidence>
<keyword evidence="3 6" id="KW-0812">Transmembrane</keyword>
<dbReference type="PIRSF" id="PIRSF005799">
    <property type="entry name" value="UDP-gal_transpt"/>
    <property type="match status" value="1"/>
</dbReference>
<reference evidence="7 8" key="1">
    <citation type="journal article" date="2014" name="PLoS ONE">
        <title>Global Analysis of Gene Expression Profiles in Physic Nut (Jatropha curcas L.) Seedlings Exposed to Salt Stress.</title>
        <authorList>
            <person name="Zhang L."/>
            <person name="Zhang C."/>
            <person name="Wu P."/>
            <person name="Chen Y."/>
            <person name="Li M."/>
            <person name="Jiang H."/>
            <person name="Wu G."/>
        </authorList>
    </citation>
    <scope>NUCLEOTIDE SEQUENCE [LARGE SCALE GENOMIC DNA]</scope>
    <source>
        <strain evidence="8">cv. GZQX0401</strain>
        <tissue evidence="7">Young leaves</tissue>
    </source>
</reference>